<dbReference type="Pfam" id="PF14574">
    <property type="entry name" value="RACo_C_ter"/>
    <property type="match status" value="1"/>
</dbReference>
<dbReference type="Pfam" id="PF17651">
    <property type="entry name" value="Raco_middle"/>
    <property type="match status" value="1"/>
</dbReference>
<dbReference type="KEGG" id="alka:J0B03_11300"/>
<dbReference type="InterPro" id="IPR036010">
    <property type="entry name" value="2Fe-2S_ferredoxin-like_sf"/>
</dbReference>
<dbReference type="InterPro" id="IPR012675">
    <property type="entry name" value="Beta-grasp_dom_sf"/>
</dbReference>
<accession>A0A975AH89</accession>
<name>A0A975AH89_9FIRM</name>
<dbReference type="InterPro" id="IPR041414">
    <property type="entry name" value="Raco-like_middle"/>
</dbReference>
<dbReference type="EMBL" id="CP071444">
    <property type="protein sequence ID" value="QSX08359.1"/>
    <property type="molecule type" value="Genomic_DNA"/>
</dbReference>
<dbReference type="Gene3D" id="3.10.20.30">
    <property type="match status" value="1"/>
</dbReference>
<evidence type="ECO:0000259" key="1">
    <source>
        <dbReference type="PROSITE" id="PS51085"/>
    </source>
</evidence>
<dbReference type="CDD" id="cd00207">
    <property type="entry name" value="fer2"/>
    <property type="match status" value="1"/>
</dbReference>
<organism evidence="2 3">
    <name type="scientific">Alkalibacter rhizosphaerae</name>
    <dbReference type="NCBI Taxonomy" id="2815577"/>
    <lineage>
        <taxon>Bacteria</taxon>
        <taxon>Bacillati</taxon>
        <taxon>Bacillota</taxon>
        <taxon>Clostridia</taxon>
        <taxon>Eubacteriales</taxon>
        <taxon>Eubacteriaceae</taxon>
        <taxon>Alkalibacter</taxon>
    </lineage>
</organism>
<dbReference type="SUPFAM" id="SSF54292">
    <property type="entry name" value="2Fe-2S ferredoxin-like"/>
    <property type="match status" value="1"/>
</dbReference>
<dbReference type="PROSITE" id="PS51085">
    <property type="entry name" value="2FE2S_FER_2"/>
    <property type="match status" value="1"/>
</dbReference>
<sequence length="593" mass="64914">MSQNAKVEFPLLNRSIEVPEGTKVSDACAQAGYPLNLVCGGKGTCKKCAVEIEENGQPKIILSCQTTVYDGMKILLKEEEQKAQILTSATLDAIEFEPSLRVIQIPADKLKVSIGENDWDVLKENIGSDIQEPDLEVLQQMSLHYHHKDGIKVVLNNSSILDVLPGDHKKAIYGIAFDIGTTSVVGYLYDMDEQLLVGIESTLNKQTELGGDVISRIDHVIGDINKLPRLQKLVMDSVNEIITGICKEYSINTDDIYFASVSGNSTMQHLFLGLYPEHLGKVPFSSTTHKGVVTKADRVNLKINPRGIVSFLPLLGGFVGADTTAVLLSLPNDGNVRLMIDLGTNGEIAVGRNKKYKVSSTACGPALEGAGIKYGMRGTRGAIERVDVTDDDIEYKVIGNIRPRGICGSGVIDLMAVLYREGVVNKRGALVSPELIEKKKLGARVQLRNNAKVFVVAYASESELGEDIYFSQDDIRQVQLAKGAIYTGCVMLMDSYGIKGEDLFEIVLAGAFGNYIDIFNAQSIGMLPWYKDVAVRSIGNAAGTGSQMHLISKEKQLECIDIEKQAIFVELANDPTFAKQYMRNTYFQNLIED</sequence>
<dbReference type="RefSeq" id="WP_207299701.1">
    <property type="nucleotide sequence ID" value="NZ_CP071444.1"/>
</dbReference>
<keyword evidence="3" id="KW-1185">Reference proteome</keyword>
<dbReference type="InterPro" id="IPR027980">
    <property type="entry name" value="RACo_C"/>
</dbReference>
<dbReference type="Proteomes" id="UP000663499">
    <property type="component" value="Chromosome"/>
</dbReference>
<dbReference type="InterPro" id="IPR042259">
    <property type="entry name" value="Raco-like_middle_sf"/>
</dbReference>
<evidence type="ECO:0000313" key="2">
    <source>
        <dbReference type="EMBL" id="QSX08359.1"/>
    </source>
</evidence>
<proteinExistence type="predicted"/>
<dbReference type="GO" id="GO:0051536">
    <property type="term" value="F:iron-sulfur cluster binding"/>
    <property type="evidence" value="ECO:0007669"/>
    <property type="project" value="InterPro"/>
</dbReference>
<dbReference type="Pfam" id="PF13510">
    <property type="entry name" value="Fer2_4"/>
    <property type="match status" value="1"/>
</dbReference>
<feature type="domain" description="2Fe-2S ferredoxin-type" evidence="1">
    <location>
        <begin position="5"/>
        <end position="80"/>
    </location>
</feature>
<protein>
    <submittedName>
        <fullName evidence="2">DUF4445 domain-containing protein</fullName>
    </submittedName>
</protein>
<evidence type="ECO:0000313" key="3">
    <source>
        <dbReference type="Proteomes" id="UP000663499"/>
    </source>
</evidence>
<gene>
    <name evidence="2" type="ORF">J0B03_11300</name>
</gene>
<dbReference type="AlphaFoldDB" id="A0A975AH89"/>
<dbReference type="PANTHER" id="PTHR42895:SF2">
    <property type="entry name" value="IRON-SULFUR CLUSTER PROTEIN"/>
    <property type="match status" value="1"/>
</dbReference>
<dbReference type="InterPro" id="IPR001041">
    <property type="entry name" value="2Fe-2S_ferredoxin-type"/>
</dbReference>
<dbReference type="Gene3D" id="3.30.420.480">
    <property type="entry name" value="Domain of unknown function (DUF4445)"/>
    <property type="match status" value="1"/>
</dbReference>
<reference evidence="2" key="1">
    <citation type="submission" date="2021-03" db="EMBL/GenBank/DDBJ databases">
        <title>Alkalibacter marinus sp. nov., isolated from tidal flat sediment.</title>
        <authorList>
            <person name="Namirimu T."/>
            <person name="Yang J.-A."/>
            <person name="Yang S.-H."/>
            <person name="Kim Y.-J."/>
            <person name="Kwon K.K."/>
        </authorList>
    </citation>
    <scope>NUCLEOTIDE SEQUENCE</scope>
    <source>
        <strain evidence="2">ES005</strain>
    </source>
</reference>
<dbReference type="PANTHER" id="PTHR42895">
    <property type="entry name" value="IRON-SULFUR CLUSTER-BINDING PROTEIN-RELATED"/>
    <property type="match status" value="1"/>
</dbReference>
<dbReference type="InterPro" id="IPR052911">
    <property type="entry name" value="Corrinoid_activation_enz"/>
</dbReference>